<dbReference type="SMART" id="SM00530">
    <property type="entry name" value="HTH_XRE"/>
    <property type="match status" value="1"/>
</dbReference>
<dbReference type="Gene3D" id="1.10.260.40">
    <property type="entry name" value="lambda repressor-like DNA-binding domains"/>
    <property type="match status" value="1"/>
</dbReference>
<comment type="caution">
    <text evidence="2">The sequence shown here is derived from an EMBL/GenBank/DDBJ whole genome shotgun (WGS) entry which is preliminary data.</text>
</comment>
<proteinExistence type="predicted"/>
<name>A0ABT2ZRK9_9RHOB</name>
<reference evidence="2 3" key="1">
    <citation type="submission" date="2022-10" db="EMBL/GenBank/DDBJ databases">
        <title>Defluviimonas sp. nov., isolated from ocean surface sediments.</title>
        <authorList>
            <person name="He W."/>
            <person name="Wang L."/>
            <person name="Zhang D.-F."/>
        </authorList>
    </citation>
    <scope>NUCLEOTIDE SEQUENCE [LARGE SCALE GENOMIC DNA]</scope>
    <source>
        <strain evidence="2 3">WL0050</strain>
    </source>
</reference>
<evidence type="ECO:0000259" key="1">
    <source>
        <dbReference type="PROSITE" id="PS50943"/>
    </source>
</evidence>
<evidence type="ECO:0000313" key="3">
    <source>
        <dbReference type="Proteomes" id="UP001652564"/>
    </source>
</evidence>
<feature type="domain" description="HTH cro/C1-type" evidence="1">
    <location>
        <begin position="19"/>
        <end position="63"/>
    </location>
</feature>
<dbReference type="Pfam" id="PF13443">
    <property type="entry name" value="HTH_26"/>
    <property type="match status" value="1"/>
</dbReference>
<sequence length="272" mass="30924">MSDSNLPQNLRLLCSYGDSVSEICRRIGLNRQQMNKYLSGQTQPSLSTLRRICDFFGVDEGEILMPPREFASLVRLRPPRLGPAQNRFELQLERLVDHGTTSAQLLERHEGYYYVHFSPDPDRDYILRALCRLYRADNRWLSKTIERHGDEEFAVPSPLRFSGVAIEAHNRLIIQEREYGMGRSFWSTMLIASEYAAPTFLPGLVLGIAPEGSHDIVATHVVWQFLGRNPNLRAALRGCGVYASDSSDIADYVRRSWASSATPEQRILTASY</sequence>
<gene>
    <name evidence="2" type="ORF">OEZ71_15390</name>
</gene>
<dbReference type="Proteomes" id="UP001652564">
    <property type="component" value="Unassembled WGS sequence"/>
</dbReference>
<accession>A0ABT2ZRK9</accession>
<dbReference type="InterPro" id="IPR010982">
    <property type="entry name" value="Lambda_DNA-bd_dom_sf"/>
</dbReference>
<dbReference type="InterPro" id="IPR001387">
    <property type="entry name" value="Cro/C1-type_HTH"/>
</dbReference>
<protein>
    <submittedName>
        <fullName evidence="2">Helix-turn-helix transcriptional regulator</fullName>
    </submittedName>
</protein>
<dbReference type="RefSeq" id="WP_263740918.1">
    <property type="nucleotide sequence ID" value="NZ_JAOWKZ010000004.1"/>
</dbReference>
<keyword evidence="3" id="KW-1185">Reference proteome</keyword>
<dbReference type="CDD" id="cd00093">
    <property type="entry name" value="HTH_XRE"/>
    <property type="match status" value="1"/>
</dbReference>
<dbReference type="SUPFAM" id="SSF47413">
    <property type="entry name" value="lambda repressor-like DNA-binding domains"/>
    <property type="match status" value="1"/>
</dbReference>
<dbReference type="EMBL" id="JAOWKZ010000004">
    <property type="protein sequence ID" value="MCV2873682.1"/>
    <property type="molecule type" value="Genomic_DNA"/>
</dbReference>
<dbReference type="PROSITE" id="PS50943">
    <property type="entry name" value="HTH_CROC1"/>
    <property type="match status" value="1"/>
</dbReference>
<organism evidence="2 3">
    <name type="scientific">Albidovulum litorale</name>
    <dbReference type="NCBI Taxonomy" id="2984134"/>
    <lineage>
        <taxon>Bacteria</taxon>
        <taxon>Pseudomonadati</taxon>
        <taxon>Pseudomonadota</taxon>
        <taxon>Alphaproteobacteria</taxon>
        <taxon>Rhodobacterales</taxon>
        <taxon>Paracoccaceae</taxon>
        <taxon>Albidovulum</taxon>
    </lineage>
</organism>
<evidence type="ECO:0000313" key="2">
    <source>
        <dbReference type="EMBL" id="MCV2873682.1"/>
    </source>
</evidence>